<evidence type="ECO:0000256" key="4">
    <source>
        <dbReference type="ARBA" id="ARBA00023172"/>
    </source>
</evidence>
<feature type="domain" description="Helix-hairpin-helix DNA-binding motif class 1" evidence="7">
    <location>
        <begin position="108"/>
        <end position="127"/>
    </location>
</feature>
<protein>
    <recommendedName>
        <fullName evidence="6">Holliday junction branch migration complex subunit RuvA</fullName>
    </recommendedName>
</protein>
<dbReference type="InterPro" id="IPR036267">
    <property type="entry name" value="RuvA_C_sf"/>
</dbReference>
<keyword evidence="8" id="KW-0547">Nucleotide-binding</keyword>
<keyword evidence="5 6" id="KW-0234">DNA repair</keyword>
<dbReference type="Gene3D" id="1.10.150.20">
    <property type="entry name" value="5' to 3' exonuclease, C-terminal subdomain"/>
    <property type="match status" value="1"/>
</dbReference>
<dbReference type="Pfam" id="PF01330">
    <property type="entry name" value="RuvA_N"/>
    <property type="match status" value="1"/>
</dbReference>
<dbReference type="SUPFAM" id="SSF50249">
    <property type="entry name" value="Nucleic acid-binding proteins"/>
    <property type="match status" value="1"/>
</dbReference>
<dbReference type="SUPFAM" id="SSF46929">
    <property type="entry name" value="DNA helicase RuvA subunit, C-terminal domain"/>
    <property type="match status" value="1"/>
</dbReference>
<evidence type="ECO:0000313" key="9">
    <source>
        <dbReference type="Proteomes" id="UP000005380"/>
    </source>
</evidence>
<dbReference type="STRING" id="717772.THIAE_03800"/>
<dbReference type="GO" id="GO:0005737">
    <property type="term" value="C:cytoplasm"/>
    <property type="evidence" value="ECO:0007669"/>
    <property type="project" value="UniProtKB-SubCell"/>
</dbReference>
<comment type="function">
    <text evidence="6">The RuvA-RuvB-RuvC complex processes Holliday junction (HJ) DNA during genetic recombination and DNA repair, while the RuvA-RuvB complex plays an important role in the rescue of blocked DNA replication forks via replication fork reversal (RFR). RuvA specifically binds to HJ cruciform DNA, conferring on it an open structure. The RuvB hexamer acts as an ATP-dependent pump, pulling dsDNA into and through the RuvAB complex. HJ branch migration allows RuvC to scan DNA until it finds its consensus sequence, where it cleaves and resolves the cruciform DNA.</text>
</comment>
<dbReference type="GO" id="GO:0006310">
    <property type="term" value="P:DNA recombination"/>
    <property type="evidence" value="ECO:0007669"/>
    <property type="project" value="UniProtKB-UniRule"/>
</dbReference>
<feature type="domain" description="Helix-hairpin-helix DNA-binding motif class 1" evidence="7">
    <location>
        <begin position="73"/>
        <end position="92"/>
    </location>
</feature>
<dbReference type="KEGG" id="tao:THIAE_03800"/>
<dbReference type="AlphaFoldDB" id="W0DUR0"/>
<organism evidence="8 9">
    <name type="scientific">Thiomicrospira aerophila AL3</name>
    <dbReference type="NCBI Taxonomy" id="717772"/>
    <lineage>
        <taxon>Bacteria</taxon>
        <taxon>Pseudomonadati</taxon>
        <taxon>Pseudomonadota</taxon>
        <taxon>Gammaproteobacteria</taxon>
        <taxon>Thiotrichales</taxon>
        <taxon>Piscirickettsiaceae</taxon>
        <taxon>Thiomicrospira</taxon>
    </lineage>
</organism>
<reference evidence="8 9" key="1">
    <citation type="submission" date="2013-12" db="EMBL/GenBank/DDBJ databases">
        <authorList>
            <consortium name="DOE Joint Genome Institute"/>
            <person name="Kappler U."/>
            <person name="Huntemann M."/>
            <person name="Han J."/>
            <person name="Chen A."/>
            <person name="Kyrpides N."/>
            <person name="Mavromatis K."/>
            <person name="Markowitz V."/>
            <person name="Palaniappan K."/>
            <person name="Ivanova N."/>
            <person name="Schaumberg A."/>
            <person name="Pati A."/>
            <person name="Liolios K."/>
            <person name="Nordberg H.P."/>
            <person name="Cantor M.N."/>
            <person name="Hua S.X."/>
            <person name="Woyke T."/>
        </authorList>
    </citation>
    <scope>NUCLEOTIDE SEQUENCE [LARGE SCALE GENOMIC DNA]</scope>
    <source>
        <strain evidence="9">AL2</strain>
    </source>
</reference>
<dbReference type="NCBIfam" id="TIGR00084">
    <property type="entry name" value="ruvA"/>
    <property type="match status" value="1"/>
</dbReference>
<dbReference type="Gene3D" id="1.10.8.10">
    <property type="entry name" value="DNA helicase RuvA subunit, C-terminal domain"/>
    <property type="match status" value="1"/>
</dbReference>
<dbReference type="Pfam" id="PF14520">
    <property type="entry name" value="HHH_5"/>
    <property type="match status" value="1"/>
</dbReference>
<proteinExistence type="inferred from homology"/>
<keyword evidence="8" id="KW-0378">Hydrolase</keyword>
<dbReference type="GO" id="GO:0009378">
    <property type="term" value="F:four-way junction helicase activity"/>
    <property type="evidence" value="ECO:0007669"/>
    <property type="project" value="InterPro"/>
</dbReference>
<dbReference type="InParanoid" id="W0DUR0"/>
<comment type="similarity">
    <text evidence="6">Belongs to the RuvA family.</text>
</comment>
<evidence type="ECO:0000313" key="8">
    <source>
        <dbReference type="EMBL" id="AHF01033.1"/>
    </source>
</evidence>
<dbReference type="RefSeq" id="WP_006459195.1">
    <property type="nucleotide sequence ID" value="NZ_CP007030.1"/>
</dbReference>
<keyword evidence="3 6" id="KW-0238">DNA-binding</keyword>
<keyword evidence="4 6" id="KW-0233">DNA recombination</keyword>
<dbReference type="FunCoup" id="W0DUR0">
    <property type="interactions" value="232"/>
</dbReference>
<comment type="subcellular location">
    <subcellularLocation>
        <location evidence="6">Cytoplasm</location>
    </subcellularLocation>
</comment>
<evidence type="ECO:0000256" key="2">
    <source>
        <dbReference type="ARBA" id="ARBA00022763"/>
    </source>
</evidence>
<dbReference type="Proteomes" id="UP000005380">
    <property type="component" value="Chromosome"/>
</dbReference>
<keyword evidence="1 6" id="KW-0963">Cytoplasm</keyword>
<evidence type="ECO:0000259" key="7">
    <source>
        <dbReference type="SMART" id="SM00278"/>
    </source>
</evidence>
<feature type="region of interest" description="Domain III" evidence="6">
    <location>
        <begin position="154"/>
        <end position="203"/>
    </location>
</feature>
<comment type="caution">
    <text evidence="6">Lacks conserved residue(s) required for the propagation of feature annotation.</text>
</comment>
<dbReference type="EMBL" id="CP007030">
    <property type="protein sequence ID" value="AHF01033.1"/>
    <property type="molecule type" value="Genomic_DNA"/>
</dbReference>
<dbReference type="GO" id="GO:0009379">
    <property type="term" value="C:Holliday junction helicase complex"/>
    <property type="evidence" value="ECO:0007669"/>
    <property type="project" value="InterPro"/>
</dbReference>
<dbReference type="CDD" id="cd14332">
    <property type="entry name" value="UBA_RuvA_C"/>
    <property type="match status" value="1"/>
</dbReference>
<accession>W0DUR0</accession>
<dbReference type="InterPro" id="IPR003583">
    <property type="entry name" value="Hlx-hairpin-Hlx_DNA-bd_motif"/>
</dbReference>
<keyword evidence="2 6" id="KW-0227">DNA damage</keyword>
<dbReference type="SMART" id="SM00278">
    <property type="entry name" value="HhH1"/>
    <property type="match status" value="2"/>
</dbReference>
<dbReference type="GO" id="GO:0006281">
    <property type="term" value="P:DNA repair"/>
    <property type="evidence" value="ECO:0007669"/>
    <property type="project" value="UniProtKB-UniRule"/>
</dbReference>
<dbReference type="GO" id="GO:0005524">
    <property type="term" value="F:ATP binding"/>
    <property type="evidence" value="ECO:0007669"/>
    <property type="project" value="InterPro"/>
</dbReference>
<dbReference type="InterPro" id="IPR000085">
    <property type="entry name" value="RuvA"/>
</dbReference>
<dbReference type="InterPro" id="IPR011114">
    <property type="entry name" value="RuvA_C"/>
</dbReference>
<dbReference type="HAMAP" id="MF_00031">
    <property type="entry name" value="DNA_HJ_migration_RuvA"/>
    <property type="match status" value="1"/>
</dbReference>
<comment type="domain">
    <text evidence="6">Has three domains with a flexible linker between the domains II and III and assumes an 'L' shape. Domain III is highly mobile and contacts RuvB.</text>
</comment>
<dbReference type="HOGENOM" id="CLU_087936_0_0_6"/>
<gene>
    <name evidence="6 8" type="primary">ruvA</name>
    <name evidence="8" type="ORF">THIAE_03800</name>
</gene>
<dbReference type="SUPFAM" id="SSF47781">
    <property type="entry name" value="RuvA domain 2-like"/>
    <property type="match status" value="1"/>
</dbReference>
<name>W0DUR0_9GAMM</name>
<evidence type="ECO:0000256" key="3">
    <source>
        <dbReference type="ARBA" id="ARBA00023125"/>
    </source>
</evidence>
<evidence type="ECO:0000256" key="1">
    <source>
        <dbReference type="ARBA" id="ARBA00022490"/>
    </source>
</evidence>
<feature type="region of interest" description="Domain I" evidence="6">
    <location>
        <begin position="1"/>
        <end position="64"/>
    </location>
</feature>
<sequence length="203" mass="22373">MIGFLHGTLVAKQPPLVLLDVQGVGYELEAPMSTFYALPDGQVTTKLLTHLHVREDAMLLYGFATEPERQLFRELIKVSGIGTKMALAVLSSYSVQDFNHHIHTADTAALSKIPGIGKKTAERMVIEMRDRLQKVFGASVRVSQDSSELSHNNINNMNKQSAVAALVSLGYKEAQAEVLVTKVYDEALSLEQLIKQALLQVRV</sequence>
<dbReference type="GO" id="GO:0000400">
    <property type="term" value="F:four-way junction DNA binding"/>
    <property type="evidence" value="ECO:0007669"/>
    <property type="project" value="UniProtKB-UniRule"/>
</dbReference>
<keyword evidence="8" id="KW-0067">ATP-binding</keyword>
<evidence type="ECO:0000256" key="6">
    <source>
        <dbReference type="HAMAP-Rule" id="MF_00031"/>
    </source>
</evidence>
<dbReference type="Gene3D" id="2.40.50.140">
    <property type="entry name" value="Nucleic acid-binding proteins"/>
    <property type="match status" value="1"/>
</dbReference>
<dbReference type="Pfam" id="PF07499">
    <property type="entry name" value="RuvA_C"/>
    <property type="match status" value="1"/>
</dbReference>
<comment type="subunit">
    <text evidence="6">Homotetramer. Forms an RuvA(8)-RuvB(12)-Holliday junction (HJ) complex. HJ DNA is sandwiched between 2 RuvA tetramers; dsDNA enters through RuvA and exits via RuvB. An RuvB hexamer assembles on each DNA strand where it exits the tetramer. Each RuvB hexamer is contacted by two RuvA subunits (via domain III) on 2 adjacent RuvB subunits; this complex drives branch migration. In the full resolvosome a probable DNA-RuvA(4)-RuvB(12)-RuvC(2) complex forms which resolves the HJ.</text>
</comment>
<dbReference type="InterPro" id="IPR010994">
    <property type="entry name" value="RuvA_2-like"/>
</dbReference>
<evidence type="ECO:0000256" key="5">
    <source>
        <dbReference type="ARBA" id="ARBA00023204"/>
    </source>
</evidence>
<dbReference type="GO" id="GO:0048476">
    <property type="term" value="C:Holliday junction resolvase complex"/>
    <property type="evidence" value="ECO:0007669"/>
    <property type="project" value="UniProtKB-UniRule"/>
</dbReference>
<dbReference type="InterPro" id="IPR012340">
    <property type="entry name" value="NA-bd_OB-fold"/>
</dbReference>
<dbReference type="eggNOG" id="COG0632">
    <property type="taxonomic scope" value="Bacteria"/>
</dbReference>
<keyword evidence="9" id="KW-1185">Reference proteome</keyword>
<dbReference type="InterPro" id="IPR013849">
    <property type="entry name" value="DNA_helicase_Holl-junc_RuvA_I"/>
</dbReference>
<keyword evidence="8" id="KW-0347">Helicase</keyword>
<dbReference type="OrthoDB" id="5293449at2"/>